<feature type="domain" description="DUF4216" evidence="2">
    <location>
        <begin position="922"/>
        <end position="998"/>
    </location>
</feature>
<dbReference type="EMBL" id="AL606658">
    <property type="protein sequence ID" value="CAE04318.3"/>
    <property type="molecule type" value="Genomic_DNA"/>
</dbReference>
<evidence type="ECO:0000256" key="1">
    <source>
        <dbReference type="SAM" id="MobiDB-lite"/>
    </source>
</evidence>
<evidence type="ECO:0000259" key="3">
    <source>
        <dbReference type="Pfam" id="PF13960"/>
    </source>
</evidence>
<feature type="domain" description="Transposase-associated" evidence="4">
    <location>
        <begin position="5"/>
        <end position="86"/>
    </location>
</feature>
<evidence type="ECO:0000313" key="5">
    <source>
        <dbReference type="EMBL" id="CAE04318.3"/>
    </source>
</evidence>
<proteinExistence type="predicted"/>
<protein>
    <submittedName>
        <fullName evidence="5">OSJNBb0016D16.9 protein</fullName>
    </submittedName>
</protein>
<feature type="region of interest" description="Disordered" evidence="1">
    <location>
        <begin position="1072"/>
        <end position="1097"/>
    </location>
</feature>
<dbReference type="AlphaFoldDB" id="Q7XN24"/>
<evidence type="ECO:0000313" key="6">
    <source>
        <dbReference type="Proteomes" id="UP000000763"/>
    </source>
</evidence>
<dbReference type="InterPro" id="IPR029480">
    <property type="entry name" value="Transpos_assoc"/>
</dbReference>
<dbReference type="PANTHER" id="PTHR10775:SF183">
    <property type="entry name" value="TRANSPOSON, EN_SPM-LIKE, TRANSPOSASE-ASSOCIATED DOMAIN PROTEIN-RELATED"/>
    <property type="match status" value="1"/>
</dbReference>
<dbReference type="Pfam" id="PF13960">
    <property type="entry name" value="DUF4218"/>
    <property type="match status" value="1"/>
</dbReference>
<dbReference type="PANTHER" id="PTHR10775">
    <property type="entry name" value="OS08G0208400 PROTEIN"/>
    <property type="match status" value="1"/>
</dbReference>
<dbReference type="Pfam" id="PF02992">
    <property type="entry name" value="Transposase_21"/>
    <property type="match status" value="1"/>
</dbReference>
<evidence type="ECO:0000259" key="2">
    <source>
        <dbReference type="Pfam" id="PF13952"/>
    </source>
</evidence>
<evidence type="ECO:0000259" key="4">
    <source>
        <dbReference type="Pfam" id="PF13963"/>
    </source>
</evidence>
<dbReference type="Proteomes" id="UP000000763">
    <property type="component" value="Chromosome 4"/>
</dbReference>
<feature type="compositionally biased region" description="Acidic residues" evidence="1">
    <location>
        <begin position="1076"/>
        <end position="1097"/>
    </location>
</feature>
<organism evidence="5 6">
    <name type="scientific">Oryza sativa subsp. japonica</name>
    <name type="common">Rice</name>
    <dbReference type="NCBI Taxonomy" id="39947"/>
    <lineage>
        <taxon>Eukaryota</taxon>
        <taxon>Viridiplantae</taxon>
        <taxon>Streptophyta</taxon>
        <taxon>Embryophyta</taxon>
        <taxon>Tracheophyta</taxon>
        <taxon>Spermatophyta</taxon>
        <taxon>Magnoliopsida</taxon>
        <taxon>Liliopsida</taxon>
        <taxon>Poales</taxon>
        <taxon>Poaceae</taxon>
        <taxon>BOP clade</taxon>
        <taxon>Oryzoideae</taxon>
        <taxon>Oryzeae</taxon>
        <taxon>Oryzinae</taxon>
        <taxon>Oryza</taxon>
        <taxon>Oryza sativa</taxon>
    </lineage>
</organism>
<reference evidence="6" key="1">
    <citation type="journal article" date="2005" name="Nature">
        <title>The map-based sequence of the rice genome.</title>
        <authorList>
            <consortium name="International rice genome sequencing project (IRGSP)"/>
            <person name="Matsumoto T."/>
            <person name="Wu J."/>
            <person name="Kanamori H."/>
            <person name="Katayose Y."/>
            <person name="Fujisawa M."/>
            <person name="Namiki N."/>
            <person name="Mizuno H."/>
            <person name="Yamamoto K."/>
            <person name="Antonio B.A."/>
            <person name="Baba T."/>
            <person name="Sakata K."/>
            <person name="Nagamura Y."/>
            <person name="Aoki H."/>
            <person name="Arikawa K."/>
            <person name="Arita K."/>
            <person name="Bito T."/>
            <person name="Chiden Y."/>
            <person name="Fujitsuka N."/>
            <person name="Fukunaka R."/>
            <person name="Hamada M."/>
            <person name="Harada C."/>
            <person name="Hayashi A."/>
            <person name="Hijishita S."/>
            <person name="Honda M."/>
            <person name="Hosokawa S."/>
            <person name="Ichikawa Y."/>
            <person name="Idonuma A."/>
            <person name="Iijima M."/>
            <person name="Ikeda M."/>
            <person name="Ikeno M."/>
            <person name="Ito K."/>
            <person name="Ito S."/>
            <person name="Ito T."/>
            <person name="Ito Y."/>
            <person name="Ito Y."/>
            <person name="Iwabuchi A."/>
            <person name="Kamiya K."/>
            <person name="Karasawa W."/>
            <person name="Kurita K."/>
            <person name="Katagiri S."/>
            <person name="Kikuta A."/>
            <person name="Kobayashi H."/>
            <person name="Kobayashi N."/>
            <person name="Machita K."/>
            <person name="Maehara T."/>
            <person name="Masukawa M."/>
            <person name="Mizubayashi T."/>
            <person name="Mukai Y."/>
            <person name="Nagasaki H."/>
            <person name="Nagata Y."/>
            <person name="Naito S."/>
            <person name="Nakashima M."/>
            <person name="Nakama Y."/>
            <person name="Nakamichi Y."/>
            <person name="Nakamura M."/>
            <person name="Meguro A."/>
            <person name="Negishi M."/>
            <person name="Ohta I."/>
            <person name="Ohta T."/>
            <person name="Okamoto M."/>
            <person name="Ono N."/>
            <person name="Saji S."/>
            <person name="Sakaguchi M."/>
            <person name="Sakai K."/>
            <person name="Shibata M."/>
            <person name="Shimokawa T."/>
            <person name="Song J."/>
            <person name="Takazaki Y."/>
            <person name="Terasawa K."/>
            <person name="Tsugane M."/>
            <person name="Tsuji K."/>
            <person name="Ueda S."/>
            <person name="Waki K."/>
            <person name="Yamagata H."/>
            <person name="Yamamoto M."/>
            <person name="Yamamoto S."/>
            <person name="Yamane H."/>
            <person name="Yoshiki S."/>
            <person name="Yoshihara R."/>
            <person name="Yukawa K."/>
            <person name="Zhong H."/>
            <person name="Yano M."/>
            <person name="Yuan Q."/>
            <person name="Ouyang S."/>
            <person name="Liu J."/>
            <person name="Jones K.M."/>
            <person name="Gansberger K."/>
            <person name="Moffat K."/>
            <person name="Hill J."/>
            <person name="Bera J."/>
            <person name="Fadrosh D."/>
            <person name="Jin S."/>
            <person name="Johri S."/>
            <person name="Kim M."/>
            <person name="Overton L."/>
            <person name="Reardon M."/>
            <person name="Tsitrin T."/>
            <person name="Vuong H."/>
            <person name="Weaver B."/>
            <person name="Ciecko A."/>
            <person name="Tallon L."/>
            <person name="Jackson J."/>
            <person name="Pai G."/>
            <person name="Aken S.V."/>
            <person name="Utterback T."/>
            <person name="Reidmuller S."/>
            <person name="Feldblyum T."/>
            <person name="Hsiao J."/>
            <person name="Zismann V."/>
            <person name="Iobst S."/>
            <person name="de Vazeille A.R."/>
            <person name="Buell C.R."/>
            <person name="Ying K."/>
            <person name="Li Y."/>
            <person name="Lu T."/>
            <person name="Huang Y."/>
            <person name="Zhao Q."/>
            <person name="Feng Q."/>
            <person name="Zhang L."/>
            <person name="Zhu J."/>
            <person name="Weng Q."/>
            <person name="Mu J."/>
            <person name="Lu Y."/>
            <person name="Fan D."/>
            <person name="Liu Y."/>
            <person name="Guan J."/>
            <person name="Zhang Y."/>
            <person name="Yu S."/>
            <person name="Liu X."/>
            <person name="Zhang Y."/>
            <person name="Hong G."/>
            <person name="Han B."/>
            <person name="Choisne N."/>
            <person name="Demange N."/>
            <person name="Orjeda G."/>
            <person name="Samain S."/>
            <person name="Cattolico L."/>
            <person name="Pelletier E."/>
            <person name="Couloux A."/>
            <person name="Segurens B."/>
            <person name="Wincker P."/>
            <person name="D'Hont A."/>
            <person name="Scarpelli C."/>
            <person name="Weissenbach J."/>
            <person name="Salanoubat M."/>
            <person name="Quetier F."/>
            <person name="Yu Y."/>
            <person name="Kim H.R."/>
            <person name="Rambo T."/>
            <person name="Currie J."/>
            <person name="Collura K."/>
            <person name="Luo M."/>
            <person name="Yang T."/>
            <person name="Ammiraju J.S.S."/>
            <person name="Engler F."/>
            <person name="Soderlund C."/>
            <person name="Wing R.A."/>
            <person name="Palmer L.E."/>
            <person name="de la Bastide M."/>
            <person name="Spiegel L."/>
            <person name="Nascimento L."/>
            <person name="Zutavern T."/>
            <person name="O'Shaughnessy A."/>
            <person name="Dike S."/>
            <person name="Dedhia N."/>
            <person name="Preston R."/>
            <person name="Balija V."/>
            <person name="McCombie W.R."/>
            <person name="Chow T."/>
            <person name="Chen H."/>
            <person name="Chung M."/>
            <person name="Chen C."/>
            <person name="Shaw J."/>
            <person name="Wu H."/>
            <person name="Hsiao K."/>
            <person name="Chao Y."/>
            <person name="Chu M."/>
            <person name="Cheng C."/>
            <person name="Hour A."/>
            <person name="Lee P."/>
            <person name="Lin S."/>
            <person name="Lin Y."/>
            <person name="Liou J."/>
            <person name="Liu S."/>
            <person name="Hsing Y."/>
            <person name="Raghuvanshi S."/>
            <person name="Mohanty A."/>
            <person name="Bharti A.K."/>
            <person name="Gaur A."/>
            <person name="Gupta V."/>
            <person name="Kumar D."/>
            <person name="Ravi V."/>
            <person name="Vij S."/>
            <person name="Kapur A."/>
            <person name="Khurana P."/>
            <person name="Khurana P."/>
            <person name="Khurana J.P."/>
            <person name="Tyagi A.K."/>
            <person name="Gaikwad K."/>
            <person name="Singh A."/>
            <person name="Dalal V."/>
            <person name="Srivastava S."/>
            <person name="Dixit A."/>
            <person name="Pal A.K."/>
            <person name="Ghazi I.A."/>
            <person name="Yadav M."/>
            <person name="Pandit A."/>
            <person name="Bhargava A."/>
            <person name="Sureshbabu K."/>
            <person name="Batra K."/>
            <person name="Sharma T.R."/>
            <person name="Mohapatra T."/>
            <person name="Singh N.K."/>
            <person name="Messing J."/>
            <person name="Nelson A.B."/>
            <person name="Fuks G."/>
            <person name="Kavchok S."/>
            <person name="Keizer G."/>
            <person name="Linton E."/>
            <person name="Llaca V."/>
            <person name="Song R."/>
            <person name="Tanyolac B."/>
            <person name="Young S."/>
            <person name="Ho-Il K."/>
            <person name="Hahn J.H."/>
            <person name="Sangsakoo G."/>
            <person name="Vanavichit A."/>
            <person name="de Mattos Luiz.A.T."/>
            <person name="Zimmer P.D."/>
            <person name="Malone G."/>
            <person name="Dellagostin O."/>
            <person name="de Oliveira A.C."/>
            <person name="Bevan M."/>
            <person name="Bancroft I."/>
            <person name="Minx P."/>
            <person name="Cordum H."/>
            <person name="Wilson R."/>
            <person name="Cheng Z."/>
            <person name="Jin W."/>
            <person name="Jiang J."/>
            <person name="Leong S.A."/>
            <person name="Iwama H."/>
            <person name="Gojobori T."/>
            <person name="Itoh T."/>
            <person name="Niimura Y."/>
            <person name="Fujii Y."/>
            <person name="Habara T."/>
            <person name="Sakai H."/>
            <person name="Sato Y."/>
            <person name="Wilson G."/>
            <person name="Kumar K."/>
            <person name="McCouch S."/>
            <person name="Juretic N."/>
            <person name="Hoen D."/>
            <person name="Wright S."/>
            <person name="Bruskiewich R."/>
            <person name="Bureau T."/>
            <person name="Miyao A."/>
            <person name="Hirochika H."/>
            <person name="Nishikawa T."/>
            <person name="Kadowaki K."/>
            <person name="Sugiura M."/>
            <person name="Burr B."/>
            <person name="Sasaki T."/>
        </authorList>
    </citation>
    <scope>NUCLEOTIDE SEQUENCE [LARGE SCALE GENOMIC DNA]</scope>
    <source>
        <strain evidence="6">cv. Nipponbare</strain>
    </source>
</reference>
<sequence length="1097" mass="127462">MEEDRSWMYNGRRKRNQVSADWILKTTDFLDRAFSRDTSADGVMCPFVTCEHTKTQAHTKQWDTMMKHLFKHGFRPEYTVWVYHGESDSDPTRDDVLRQRTFDEDGDAEVHRMDDMVDDVRDAHISVEEEEPEPIARAFYEMLTASNQSLHAHTEVSQLDAITRLLAVKSQFSISIAGFDALLNVFGALLPQGHKLPLNLYEAKKFLSALTMPYEKIDVCPKYCMLFREENSEKTHCDKCGESRYVEVQNSYGEKKQLNIPMKVLRYIPFIPRLQRLYMSEPQAKQMTWHKYGHRYHPNKIVHTADAEAWKQFDRDFSEFASDARNVRIAIATDGFNPFGMGAASYTCWPVFVIPLNLPPGVCMQKHNMFLSLIIPGPDYPGKKISMYMEPLVDDLLHAWEHGVQTYDRATKQNFNMRVSYLFSFHDLPAYGIFCGWCVHGKMPCPVCMEVLKGRRLKFGGKYSFFDCHRQFLPHGHIFRNDPNSFLANTTVTTEPPHRFKTEEVHVRLQRLQPAANGEGFEGYGEDHNWTHIPGLWRLPYFHKLVLPHNIDVMHNEKNVAEAIFNTCFDIPEKTKDNVKARLDQAILCNRPDLNMIRRQTSGQWLKPRADFCLNRTQKKEILEWFQTLKFPDGYGSNLRRGVNFKKMRINGLKSHDYHIMMERLLPVMFRGYFQPYLWEVIAELSFFYRKLCAKEVDPIELESMELQVPVLLCKLEMIFPSGFFNPMQHLILHLPYEARMGGPVQYRWMYPGERDQKDLKSKVKNRARVEASIAEAYILDEIANFTTIYFADQVYTVHNPVPRYNVTVESRECSLSLFSIKGDSTSRGVTRHLTEVEWEAAMLYVLTNLPEVDDYVGKFLHEEWSRRGEPTRQQKENLLRNGARNGCPNFVTWFYQQCLVTIGQGENSDITDYYGYIKEIIELSFHGDSELTLVLFNCHWFDPAQTRYTPQYGLVEVAHSSTLAVYEPFVVAHQATQVYYIPYPCKSVPALIDWWVVYKVQPTGKIAAPVDKDYDFLPNNDNVHYFQEDGLQGTFVVDLMEGLHNVSEATTRDAEGIVNDKDLQLLNGSNVLQQDESDSSEFDEDEEEGPIIDEYF</sequence>
<name>Q7XN24_ORYSJ</name>
<dbReference type="InterPro" id="IPR004242">
    <property type="entry name" value="Transposase_21"/>
</dbReference>
<accession>Q7XN24</accession>
<feature type="domain" description="DUF4218" evidence="3">
    <location>
        <begin position="692"/>
        <end position="804"/>
    </location>
</feature>
<dbReference type="Pfam" id="PF13963">
    <property type="entry name" value="Transpos_assoc"/>
    <property type="match status" value="1"/>
</dbReference>
<dbReference type="Pfam" id="PF13952">
    <property type="entry name" value="DUF4216"/>
    <property type="match status" value="1"/>
</dbReference>
<gene>
    <name evidence="5" type="primary">OSJNBb0016D16.9</name>
</gene>
<dbReference type="InterPro" id="IPR025452">
    <property type="entry name" value="DUF4218"/>
</dbReference>
<dbReference type="InterPro" id="IPR025312">
    <property type="entry name" value="DUF4216"/>
</dbReference>
<reference evidence="6" key="2">
    <citation type="journal article" date="2008" name="Nucleic Acids Res.">
        <title>The rice annotation project database (RAP-DB): 2008 update.</title>
        <authorList>
            <consortium name="The rice annotation project (RAP)"/>
        </authorList>
    </citation>
    <scope>GENOME REANNOTATION</scope>
    <source>
        <strain evidence="6">cv. Nipponbare</strain>
    </source>
</reference>